<sequence length="69" mass="7599">MHTSLLNVTAGENKLKDGVENLVGYWTFDEPDGAMAYDYSGHNNHLRSAGCAPCDNGLDENGENNTYYQ</sequence>
<protein>
    <submittedName>
        <fullName evidence="1">Uncharacterized protein</fullName>
    </submittedName>
</protein>
<organism evidence="1 2">
    <name type="scientific">Sphaeroforma arctica JP610</name>
    <dbReference type="NCBI Taxonomy" id="667725"/>
    <lineage>
        <taxon>Eukaryota</taxon>
        <taxon>Ichthyosporea</taxon>
        <taxon>Ichthyophonida</taxon>
        <taxon>Sphaeroforma</taxon>
    </lineage>
</organism>
<dbReference type="AlphaFoldDB" id="A0A0L0EXV1"/>
<gene>
    <name evidence="1" type="ORF">SARC_18215</name>
</gene>
<evidence type="ECO:0000313" key="1">
    <source>
        <dbReference type="EMBL" id="KNC69276.1"/>
    </source>
</evidence>
<feature type="non-terminal residue" evidence="1">
    <location>
        <position position="69"/>
    </location>
</feature>
<dbReference type="RefSeq" id="XP_014143178.1">
    <property type="nucleotide sequence ID" value="XM_014287703.1"/>
</dbReference>
<dbReference type="EMBL" id="KQ256196">
    <property type="protein sequence ID" value="KNC69276.1"/>
    <property type="molecule type" value="Genomic_DNA"/>
</dbReference>
<proteinExistence type="predicted"/>
<reference evidence="1 2" key="1">
    <citation type="submission" date="2011-02" db="EMBL/GenBank/DDBJ databases">
        <title>The Genome Sequence of Sphaeroforma arctica JP610.</title>
        <authorList>
            <consortium name="The Broad Institute Genome Sequencing Platform"/>
            <person name="Russ C."/>
            <person name="Cuomo C."/>
            <person name="Young S.K."/>
            <person name="Zeng Q."/>
            <person name="Gargeya S."/>
            <person name="Alvarado L."/>
            <person name="Berlin A."/>
            <person name="Chapman S.B."/>
            <person name="Chen Z."/>
            <person name="Freedman E."/>
            <person name="Gellesch M."/>
            <person name="Goldberg J."/>
            <person name="Griggs A."/>
            <person name="Gujja S."/>
            <person name="Heilman E."/>
            <person name="Heiman D."/>
            <person name="Howarth C."/>
            <person name="Mehta T."/>
            <person name="Neiman D."/>
            <person name="Pearson M."/>
            <person name="Roberts A."/>
            <person name="Saif S."/>
            <person name="Shea T."/>
            <person name="Shenoy N."/>
            <person name="Sisk P."/>
            <person name="Stolte C."/>
            <person name="Sykes S."/>
            <person name="White J."/>
            <person name="Yandava C."/>
            <person name="Burger G."/>
            <person name="Gray M.W."/>
            <person name="Holland P.W.H."/>
            <person name="King N."/>
            <person name="Lang F.B.F."/>
            <person name="Roger A.J."/>
            <person name="Ruiz-Trillo I."/>
            <person name="Haas B."/>
            <person name="Nusbaum C."/>
            <person name="Birren B."/>
        </authorList>
    </citation>
    <scope>NUCLEOTIDE SEQUENCE [LARGE SCALE GENOMIC DNA]</scope>
    <source>
        <strain evidence="1 2">JP610</strain>
    </source>
</reference>
<accession>A0A0L0EXV1</accession>
<keyword evidence="2" id="KW-1185">Reference proteome</keyword>
<dbReference type="Proteomes" id="UP000054560">
    <property type="component" value="Unassembled WGS sequence"/>
</dbReference>
<evidence type="ECO:0000313" key="2">
    <source>
        <dbReference type="Proteomes" id="UP000054560"/>
    </source>
</evidence>
<name>A0A0L0EXV1_9EUKA</name>
<dbReference type="GeneID" id="25918719"/>